<evidence type="ECO:0000313" key="5">
    <source>
        <dbReference type="Proteomes" id="UP000656813"/>
    </source>
</evidence>
<accession>A0A8J3ELQ6</accession>
<evidence type="ECO:0000313" key="4">
    <source>
        <dbReference type="EMBL" id="GGH80009.1"/>
    </source>
</evidence>
<dbReference type="InterPro" id="IPR004474">
    <property type="entry name" value="LytR_CpsA_psr"/>
</dbReference>
<dbReference type="Pfam" id="PF03816">
    <property type="entry name" value="LytR_cpsA_psr"/>
    <property type="match status" value="1"/>
</dbReference>
<feature type="domain" description="Cell envelope-related transcriptional attenuator" evidence="3">
    <location>
        <begin position="83"/>
        <end position="239"/>
    </location>
</feature>
<dbReference type="NCBIfam" id="TIGR00350">
    <property type="entry name" value="lytR_cpsA_psr"/>
    <property type="match status" value="1"/>
</dbReference>
<dbReference type="AlphaFoldDB" id="A0A8J3ELQ6"/>
<gene>
    <name evidence="4" type="ORF">GCM10007096_15780</name>
</gene>
<evidence type="ECO:0000256" key="2">
    <source>
        <dbReference type="SAM" id="MobiDB-lite"/>
    </source>
</evidence>
<feature type="region of interest" description="Disordered" evidence="2">
    <location>
        <begin position="27"/>
        <end position="55"/>
    </location>
</feature>
<organism evidence="4 5">
    <name type="scientific">Pullulanibacillus pueri</name>
    <dbReference type="NCBI Taxonomy" id="1437324"/>
    <lineage>
        <taxon>Bacteria</taxon>
        <taxon>Bacillati</taxon>
        <taxon>Bacillota</taxon>
        <taxon>Bacilli</taxon>
        <taxon>Bacillales</taxon>
        <taxon>Sporolactobacillaceae</taxon>
        <taxon>Pullulanibacillus</taxon>
    </lineage>
</organism>
<sequence>MSSLVVLIVLFGFGFYEFQKLQPKNHFKNAPTISAPTTSQSTRTSSTEENSTDQLKDIPKLKENVLNILLIGSDERKGKNLGHSDSMILVHIDLNNHQYNTVSIPRDTRVHLDGYGYTKLTSVQYIKQATSGAKIGIEAAVNAVSQLTGVPINYYVETNYEGLQSMVDALGTIDVDVPFDVELTHPWYKENKDKVIKKGTQTLDGEMTTELVHERYSLKRVDFDRQLLQEKVLIGIAKSAVQPSHLTKLPKLASTISDFLIASNMSKTDIVSLGLALKDVNPDQDVKYYQLEGQSESLYDDILQNNNSQIVLNEEELQEVMKHFK</sequence>
<dbReference type="EMBL" id="BMFV01000009">
    <property type="protein sequence ID" value="GGH80009.1"/>
    <property type="molecule type" value="Genomic_DNA"/>
</dbReference>
<dbReference type="Proteomes" id="UP000656813">
    <property type="component" value="Unassembled WGS sequence"/>
</dbReference>
<comment type="caution">
    <text evidence="4">The sequence shown here is derived from an EMBL/GenBank/DDBJ whole genome shotgun (WGS) entry which is preliminary data.</text>
</comment>
<dbReference type="RefSeq" id="WP_229745467.1">
    <property type="nucleotide sequence ID" value="NZ_BMFV01000009.1"/>
</dbReference>
<evidence type="ECO:0000256" key="1">
    <source>
        <dbReference type="ARBA" id="ARBA00006068"/>
    </source>
</evidence>
<dbReference type="InterPro" id="IPR050922">
    <property type="entry name" value="LytR/CpsA/Psr_CW_biosynth"/>
</dbReference>
<comment type="similarity">
    <text evidence="1">Belongs to the LytR/CpsA/Psr (LCP) family.</text>
</comment>
<feature type="compositionally biased region" description="Low complexity" evidence="2">
    <location>
        <begin position="34"/>
        <end position="49"/>
    </location>
</feature>
<dbReference type="PANTHER" id="PTHR33392">
    <property type="entry name" value="POLYISOPRENYL-TEICHOIC ACID--PEPTIDOGLYCAN TEICHOIC ACID TRANSFERASE TAGU"/>
    <property type="match status" value="1"/>
</dbReference>
<keyword evidence="5" id="KW-1185">Reference proteome</keyword>
<evidence type="ECO:0000259" key="3">
    <source>
        <dbReference type="Pfam" id="PF03816"/>
    </source>
</evidence>
<proteinExistence type="inferred from homology"/>
<reference evidence="4" key="1">
    <citation type="journal article" date="2014" name="Int. J. Syst. Evol. Microbiol.">
        <title>Complete genome sequence of Corynebacterium casei LMG S-19264T (=DSM 44701T), isolated from a smear-ripened cheese.</title>
        <authorList>
            <consortium name="US DOE Joint Genome Institute (JGI-PGF)"/>
            <person name="Walter F."/>
            <person name="Albersmeier A."/>
            <person name="Kalinowski J."/>
            <person name="Ruckert C."/>
        </authorList>
    </citation>
    <scope>NUCLEOTIDE SEQUENCE</scope>
    <source>
        <strain evidence="4">CGMCC 1.12777</strain>
    </source>
</reference>
<dbReference type="PANTHER" id="PTHR33392:SF6">
    <property type="entry name" value="POLYISOPRENYL-TEICHOIC ACID--PEPTIDOGLYCAN TEICHOIC ACID TRANSFERASE TAGU"/>
    <property type="match status" value="1"/>
</dbReference>
<protein>
    <submittedName>
        <fullName evidence="4">Transcriptional regulator</fullName>
    </submittedName>
</protein>
<dbReference type="Gene3D" id="3.40.630.190">
    <property type="entry name" value="LCP protein"/>
    <property type="match status" value="1"/>
</dbReference>
<reference evidence="4" key="2">
    <citation type="submission" date="2020-09" db="EMBL/GenBank/DDBJ databases">
        <authorList>
            <person name="Sun Q."/>
            <person name="Zhou Y."/>
        </authorList>
    </citation>
    <scope>NUCLEOTIDE SEQUENCE</scope>
    <source>
        <strain evidence="4">CGMCC 1.12777</strain>
    </source>
</reference>
<name>A0A8J3ELQ6_9BACL</name>